<evidence type="ECO:0000259" key="8">
    <source>
        <dbReference type="Pfam" id="PF19053"/>
    </source>
</evidence>
<evidence type="ECO:0000256" key="5">
    <source>
        <dbReference type="ARBA" id="ARBA00022989"/>
    </source>
</evidence>
<keyword evidence="4 7" id="KW-0812">Transmembrane</keyword>
<evidence type="ECO:0000256" key="3">
    <source>
        <dbReference type="ARBA" id="ARBA00022475"/>
    </source>
</evidence>
<dbReference type="EMBL" id="JBGEHV010000010">
    <property type="protein sequence ID" value="MEY8039307.1"/>
    <property type="molecule type" value="Genomic_DNA"/>
</dbReference>
<dbReference type="Pfam" id="PF19053">
    <property type="entry name" value="EccD"/>
    <property type="match status" value="1"/>
</dbReference>
<feature type="transmembrane region" description="Helical" evidence="7">
    <location>
        <begin position="176"/>
        <end position="201"/>
    </location>
</feature>
<feature type="domain" description="EccD-like transmembrane" evidence="8">
    <location>
        <begin position="122"/>
        <end position="463"/>
    </location>
</feature>
<evidence type="ECO:0000313" key="10">
    <source>
        <dbReference type="Proteomes" id="UP001564626"/>
    </source>
</evidence>
<name>A0ABV4CH37_9PSEU</name>
<dbReference type="Pfam" id="PF08817">
    <property type="entry name" value="YukD"/>
    <property type="match status" value="1"/>
</dbReference>
<evidence type="ECO:0000256" key="6">
    <source>
        <dbReference type="ARBA" id="ARBA00023136"/>
    </source>
</evidence>
<feature type="transmembrane region" description="Helical" evidence="7">
    <location>
        <begin position="145"/>
        <end position="164"/>
    </location>
</feature>
<dbReference type="NCBIfam" id="TIGR03920">
    <property type="entry name" value="T7SS_EccD"/>
    <property type="match status" value="1"/>
</dbReference>
<evidence type="ECO:0000256" key="4">
    <source>
        <dbReference type="ARBA" id="ARBA00022692"/>
    </source>
</evidence>
<evidence type="ECO:0000313" key="9">
    <source>
        <dbReference type="EMBL" id="MEY8039307.1"/>
    </source>
</evidence>
<dbReference type="InterPro" id="IPR024962">
    <property type="entry name" value="YukD-like"/>
</dbReference>
<feature type="transmembrane region" description="Helical" evidence="7">
    <location>
        <begin position="237"/>
        <end position="259"/>
    </location>
</feature>
<evidence type="ECO:0000256" key="7">
    <source>
        <dbReference type="SAM" id="Phobius"/>
    </source>
</evidence>
<dbReference type="PIRSF" id="PIRSF017804">
    <property type="entry name" value="Secretion_EccD1"/>
    <property type="match status" value="1"/>
</dbReference>
<dbReference type="RefSeq" id="WP_345358080.1">
    <property type="nucleotide sequence ID" value="NZ_BAABII010000003.1"/>
</dbReference>
<gene>
    <name evidence="9" type="primary">eccD</name>
    <name evidence="9" type="ORF">AB8O55_07845</name>
</gene>
<comment type="caution">
    <text evidence="9">The sequence shown here is derived from an EMBL/GenBank/DDBJ whole genome shotgun (WGS) entry which is preliminary data.</text>
</comment>
<feature type="transmembrane region" description="Helical" evidence="7">
    <location>
        <begin position="399"/>
        <end position="420"/>
    </location>
</feature>
<feature type="transmembrane region" description="Helical" evidence="7">
    <location>
        <begin position="375"/>
        <end position="393"/>
    </location>
</feature>
<evidence type="ECO:0000256" key="1">
    <source>
        <dbReference type="ARBA" id="ARBA00004651"/>
    </source>
</evidence>
<feature type="transmembrane region" description="Helical" evidence="7">
    <location>
        <begin position="348"/>
        <end position="363"/>
    </location>
</feature>
<keyword evidence="6 7" id="KW-0472">Membrane</keyword>
<feature type="transmembrane region" description="Helical" evidence="7">
    <location>
        <begin position="207"/>
        <end position="225"/>
    </location>
</feature>
<organism evidence="9 10">
    <name type="scientific">Saccharopolyspora cebuensis</name>
    <dbReference type="NCBI Taxonomy" id="418759"/>
    <lineage>
        <taxon>Bacteria</taxon>
        <taxon>Bacillati</taxon>
        <taxon>Actinomycetota</taxon>
        <taxon>Actinomycetes</taxon>
        <taxon>Pseudonocardiales</taxon>
        <taxon>Pseudonocardiaceae</taxon>
        <taxon>Saccharopolyspora</taxon>
    </lineage>
</organism>
<dbReference type="InterPro" id="IPR006707">
    <property type="entry name" value="T7SS_EccD"/>
</dbReference>
<feature type="transmembrane region" description="Helical" evidence="7">
    <location>
        <begin position="323"/>
        <end position="342"/>
    </location>
</feature>
<keyword evidence="3" id="KW-1003">Cell membrane</keyword>
<sequence>MTSARVAELCRVTVHGPDGRADLAVPVSTPVADLMPVLLSHTKRQPADDDPGSWVLQRLGEQPLDPDGTPETLDWLEGEQLHLRPAADPLPQLDFDDVADGIATHVEERPDRWKPEYAAPLFRALSGAVAAVVALVLLGEGPTGLHAGFAAGLGVLLAAATAPLAKKVKDVAMIRLTGLGGVAFAGIAGLIAADGAAGIAVPTVPGLLVGTGSAAFAAAVVLVLHRFADRRIPFTPFLAALLLAVAVHGAVWTAVGFGLTPGQTAGIAATFVFGIVVFAPKVTIRAAFLRGPQLPRNAKDLQEDIDPAGAEDVATRTTNADRYLSAALVCAAAVLVGAFPLIMTETGWVTWTLTGVLASAVLLRTRALLGMWQRVSLAVAGTVGLGLVVLHFARTFTPGWRAVLVLGVLLVLVGLVLAALRPLNRRMLPIWGHLANVFDTVTAIAVLPLLFQLLGLYAWARGLAG</sequence>
<dbReference type="Proteomes" id="UP001564626">
    <property type="component" value="Unassembled WGS sequence"/>
</dbReference>
<protein>
    <submittedName>
        <fullName evidence="9">Type VII secretion integral membrane protein EccD</fullName>
    </submittedName>
</protein>
<feature type="transmembrane region" description="Helical" evidence="7">
    <location>
        <begin position="121"/>
        <end position="139"/>
    </location>
</feature>
<reference evidence="9 10" key="1">
    <citation type="submission" date="2024-08" db="EMBL/GenBank/DDBJ databases">
        <title>Genome mining of Saccharopolyspora cebuensis PGLac3 from Nigerian medicinal plant.</title>
        <authorList>
            <person name="Ezeobiora C.E."/>
            <person name="Igbokwe N.H."/>
            <person name="Amin D.H."/>
            <person name="Mendie U.E."/>
        </authorList>
    </citation>
    <scope>NUCLEOTIDE SEQUENCE [LARGE SCALE GENOMIC DNA]</scope>
    <source>
        <strain evidence="9 10">PGLac3</strain>
    </source>
</reference>
<proteinExistence type="inferred from homology"/>
<comment type="subcellular location">
    <subcellularLocation>
        <location evidence="1">Cell membrane</location>
        <topology evidence="1">Multi-pass membrane protein</topology>
    </subcellularLocation>
</comment>
<evidence type="ECO:0000256" key="2">
    <source>
        <dbReference type="ARBA" id="ARBA00006162"/>
    </source>
</evidence>
<accession>A0ABV4CH37</accession>
<dbReference type="InterPro" id="IPR044049">
    <property type="entry name" value="EccD_transm"/>
</dbReference>
<keyword evidence="10" id="KW-1185">Reference proteome</keyword>
<dbReference type="Gene3D" id="3.10.20.90">
    <property type="entry name" value="Phosphatidylinositol 3-kinase Catalytic Subunit, Chain A, domain 1"/>
    <property type="match status" value="1"/>
</dbReference>
<feature type="transmembrane region" description="Helical" evidence="7">
    <location>
        <begin position="265"/>
        <end position="284"/>
    </location>
</feature>
<keyword evidence="5 7" id="KW-1133">Transmembrane helix</keyword>
<feature type="transmembrane region" description="Helical" evidence="7">
    <location>
        <begin position="441"/>
        <end position="460"/>
    </location>
</feature>
<comment type="similarity">
    <text evidence="2">Belongs to the EccD/Snm4 family.</text>
</comment>